<keyword evidence="5 6" id="KW-0472">Membrane</keyword>
<evidence type="ECO:0000256" key="4">
    <source>
        <dbReference type="ARBA" id="ARBA00022989"/>
    </source>
</evidence>
<feature type="transmembrane region" description="Helical" evidence="6">
    <location>
        <begin position="174"/>
        <end position="194"/>
    </location>
</feature>
<proteinExistence type="predicted"/>
<organism evidence="8 9">
    <name type="scientific">Blautia liquoris</name>
    <dbReference type="NCBI Taxonomy" id="2779518"/>
    <lineage>
        <taxon>Bacteria</taxon>
        <taxon>Bacillati</taxon>
        <taxon>Bacillota</taxon>
        <taxon>Clostridia</taxon>
        <taxon>Lachnospirales</taxon>
        <taxon>Lachnospiraceae</taxon>
        <taxon>Blautia</taxon>
    </lineage>
</organism>
<evidence type="ECO:0000256" key="2">
    <source>
        <dbReference type="ARBA" id="ARBA00022475"/>
    </source>
</evidence>
<dbReference type="RefSeq" id="WP_193735174.1">
    <property type="nucleotide sequence ID" value="NZ_CP063304.1"/>
</dbReference>
<dbReference type="Proteomes" id="UP000593601">
    <property type="component" value="Chromosome"/>
</dbReference>
<dbReference type="GO" id="GO:0005886">
    <property type="term" value="C:plasma membrane"/>
    <property type="evidence" value="ECO:0007669"/>
    <property type="project" value="UniProtKB-SubCell"/>
</dbReference>
<dbReference type="PANTHER" id="PTHR33545:SF5">
    <property type="entry name" value="UPF0750 MEMBRANE PROTEIN YITT"/>
    <property type="match status" value="1"/>
</dbReference>
<keyword evidence="9" id="KW-1185">Reference proteome</keyword>
<evidence type="ECO:0000256" key="1">
    <source>
        <dbReference type="ARBA" id="ARBA00004651"/>
    </source>
</evidence>
<dbReference type="InterPro" id="IPR051461">
    <property type="entry name" value="UPF0750_membrane"/>
</dbReference>
<evidence type="ECO:0000259" key="7">
    <source>
        <dbReference type="Pfam" id="PF10035"/>
    </source>
</evidence>
<feature type="transmembrane region" description="Helical" evidence="6">
    <location>
        <begin position="150"/>
        <end position="168"/>
    </location>
</feature>
<dbReference type="AlphaFoldDB" id="A0A7M2RHG7"/>
<dbReference type="KEGG" id="bliq:INP51_12510"/>
<evidence type="ECO:0000313" key="9">
    <source>
        <dbReference type="Proteomes" id="UP000593601"/>
    </source>
</evidence>
<dbReference type="Pfam" id="PF10035">
    <property type="entry name" value="DUF2179"/>
    <property type="match status" value="1"/>
</dbReference>
<sequence>MKSLMSYKIVRYIWIVLGAAIYSMGVSLFLEPNNLVPGGLSGLCIILNYVTKVKTGTWFFLLNVPLILLGFWKFGLKFIISTSFAIVMISWFTNLFSTIESITKNSLLAAIGGAFLVAVGMGIIFKAGATTGGSDIVVKLLRGKLKYLKTGKIYLITDTIIVSLSGIIFRDFDIALYSGIAVMVNSMILDLVLYGKDEANMVFIVSDYTQNITNSILNELEVGVTYLKGQGAYTNTDKNVILCVLRKQQYPKLEEIVKKLDPRAFLIIGSASEIYGEGYKDLYSDKI</sequence>
<dbReference type="CDD" id="cd16380">
    <property type="entry name" value="YitT_C"/>
    <property type="match status" value="1"/>
</dbReference>
<keyword evidence="3 6" id="KW-0812">Transmembrane</keyword>
<dbReference type="Gene3D" id="3.30.70.120">
    <property type="match status" value="1"/>
</dbReference>
<gene>
    <name evidence="8" type="ORF">INP51_12510</name>
</gene>
<feature type="domain" description="DUF2179" evidence="7">
    <location>
        <begin position="223"/>
        <end position="276"/>
    </location>
</feature>
<dbReference type="InterPro" id="IPR019264">
    <property type="entry name" value="DUF2179"/>
</dbReference>
<feature type="transmembrane region" description="Helical" evidence="6">
    <location>
        <begin position="12"/>
        <end position="30"/>
    </location>
</feature>
<feature type="transmembrane region" description="Helical" evidence="6">
    <location>
        <begin position="55"/>
        <end position="71"/>
    </location>
</feature>
<comment type="subcellular location">
    <subcellularLocation>
        <location evidence="1">Cell membrane</location>
        <topology evidence="1">Multi-pass membrane protein</topology>
    </subcellularLocation>
</comment>
<evidence type="ECO:0000256" key="6">
    <source>
        <dbReference type="SAM" id="Phobius"/>
    </source>
</evidence>
<feature type="transmembrane region" description="Helical" evidence="6">
    <location>
        <begin position="108"/>
        <end position="129"/>
    </location>
</feature>
<protein>
    <submittedName>
        <fullName evidence="8">YitT family protein</fullName>
    </submittedName>
</protein>
<evidence type="ECO:0000256" key="5">
    <source>
        <dbReference type="ARBA" id="ARBA00023136"/>
    </source>
</evidence>
<keyword evidence="2" id="KW-1003">Cell membrane</keyword>
<dbReference type="EMBL" id="CP063304">
    <property type="protein sequence ID" value="QOV18812.1"/>
    <property type="molecule type" value="Genomic_DNA"/>
</dbReference>
<dbReference type="Pfam" id="PF02588">
    <property type="entry name" value="YitT_membrane"/>
    <property type="match status" value="1"/>
</dbReference>
<feature type="transmembrane region" description="Helical" evidence="6">
    <location>
        <begin position="78"/>
        <end position="96"/>
    </location>
</feature>
<dbReference type="InterPro" id="IPR015867">
    <property type="entry name" value="N-reg_PII/ATP_PRibTrfase_C"/>
</dbReference>
<keyword evidence="4 6" id="KW-1133">Transmembrane helix</keyword>
<evidence type="ECO:0000256" key="3">
    <source>
        <dbReference type="ARBA" id="ARBA00022692"/>
    </source>
</evidence>
<reference evidence="8 9" key="1">
    <citation type="submission" date="2020-10" db="EMBL/GenBank/DDBJ databases">
        <title>Blautia liquoris sp.nov., isolated from the mud in a fermentation cellar used for the production of Chinese strong-flavoured liquor.</title>
        <authorList>
            <person name="Lu L."/>
        </authorList>
    </citation>
    <scope>NUCLEOTIDE SEQUENCE [LARGE SCALE GENOMIC DNA]</scope>
    <source>
        <strain evidence="8 9">LZLJ-3</strain>
    </source>
</reference>
<dbReference type="PIRSF" id="PIRSF006483">
    <property type="entry name" value="Membrane_protein_YitT"/>
    <property type="match status" value="1"/>
</dbReference>
<evidence type="ECO:0000313" key="8">
    <source>
        <dbReference type="EMBL" id="QOV18812.1"/>
    </source>
</evidence>
<dbReference type="PANTHER" id="PTHR33545">
    <property type="entry name" value="UPF0750 MEMBRANE PROTEIN YITT-RELATED"/>
    <property type="match status" value="1"/>
</dbReference>
<accession>A0A7M2RHG7</accession>
<name>A0A7M2RHG7_9FIRM</name>
<dbReference type="InterPro" id="IPR003740">
    <property type="entry name" value="YitT"/>
</dbReference>